<feature type="chain" id="PRO_5003534501" evidence="2">
    <location>
        <begin position="24"/>
        <end position="471"/>
    </location>
</feature>
<feature type="transmembrane region" description="Helical" evidence="1">
    <location>
        <begin position="448"/>
        <end position="466"/>
    </location>
</feature>
<gene>
    <name evidence="3" type="ORF">MAXJ12_00942</name>
</gene>
<evidence type="ECO:0000256" key="1">
    <source>
        <dbReference type="SAM" id="Phobius"/>
    </source>
</evidence>
<keyword evidence="1" id="KW-1133">Transmembrane helix</keyword>
<dbReference type="Proteomes" id="UP000003250">
    <property type="component" value="Unassembled WGS sequence"/>
</dbReference>
<sequence length="471" mass="50631">MQVLLRLVLAFASALLSANPAFAHASERGHVLLLPTGYYVVGGAMAVAASFLVLAVLPPNLLGRAAALRLPLGGIGDGARMWTSLLSFAVLAVLVAAGFLGSRDPLSNPLPLTVWTLLWVGLTLVQGAFGNLWAWINPWYGPWRLASAAFPNLDSRTMPAWLGYWPALFLFAGFAWFELVYPAPDDPARLALAVALYWAASFVCTIIFGYEDWSRRGEFLSVFFRMVSRFGVVEASPEIGAGKRRLSLCFPGSKLWRAKPLPPSGMLFLLLTLSSVSFDGFSKTFTWLGFNGVNPLEFPGRSALIGINSTGLLLMFAALASVYLLAVFAGQKLAGDSRSFWHAAGLVVWSIVPIALAYHFSHYLTALLVNGQYALVALSDPFSLGWNLFGTAHMNVAAGLTVGSGSAWLLWNFQAAAIIGGHVLAVLIAHALAFRLHPSPAKAALSQLPLTFLMVLYTVFGLWLLSTPTAG</sequence>
<feature type="transmembrane region" description="Helical" evidence="1">
    <location>
        <begin position="413"/>
        <end position="436"/>
    </location>
</feature>
<feature type="transmembrane region" description="Helical" evidence="1">
    <location>
        <begin position="189"/>
        <end position="210"/>
    </location>
</feature>
<organism evidence="3 4">
    <name type="scientific">Mesorhizobium alhagi CCNWXJ12-2</name>
    <dbReference type="NCBI Taxonomy" id="1107882"/>
    <lineage>
        <taxon>Bacteria</taxon>
        <taxon>Pseudomonadati</taxon>
        <taxon>Pseudomonadota</taxon>
        <taxon>Alphaproteobacteria</taxon>
        <taxon>Hyphomicrobiales</taxon>
        <taxon>Phyllobacteriaceae</taxon>
        <taxon>Allomesorhizobium</taxon>
    </lineage>
</organism>
<feature type="transmembrane region" description="Helical" evidence="1">
    <location>
        <begin position="267"/>
        <end position="290"/>
    </location>
</feature>
<feature type="signal peptide" evidence="2">
    <location>
        <begin position="1"/>
        <end position="23"/>
    </location>
</feature>
<reference evidence="3 4" key="1">
    <citation type="journal article" date="2012" name="J. Bacteriol.">
        <title>Draft Genome Sequence of Mesorhizobium alhagi CCNWXJ12-2T, a Novel Salt-Resistant Species Isolated from the Desert of Northwestern China.</title>
        <authorList>
            <person name="Zhou M."/>
            <person name="Chen W."/>
            <person name="Chen H."/>
            <person name="Wei G."/>
        </authorList>
    </citation>
    <scope>NUCLEOTIDE SEQUENCE [LARGE SCALE GENOMIC DNA]</scope>
    <source>
        <strain evidence="3 4">CCNWXJ12-2</strain>
    </source>
</reference>
<name>H0HJ84_9HYPH</name>
<accession>H0HJ84</accession>
<evidence type="ECO:0000256" key="2">
    <source>
        <dbReference type="SAM" id="SignalP"/>
    </source>
</evidence>
<keyword evidence="1" id="KW-0812">Transmembrane</keyword>
<feature type="transmembrane region" description="Helical" evidence="1">
    <location>
        <begin position="39"/>
        <end position="62"/>
    </location>
</feature>
<keyword evidence="1" id="KW-0472">Membrane</keyword>
<keyword evidence="4" id="KW-1185">Reference proteome</keyword>
<dbReference type="AlphaFoldDB" id="H0HJ84"/>
<feature type="transmembrane region" description="Helical" evidence="1">
    <location>
        <begin position="340"/>
        <end position="360"/>
    </location>
</feature>
<dbReference type="RefSeq" id="WP_008833846.1">
    <property type="nucleotide sequence ID" value="NZ_AHAM01000015.1"/>
</dbReference>
<keyword evidence="2" id="KW-0732">Signal</keyword>
<protein>
    <submittedName>
        <fullName evidence="3">Uncharacterized protein</fullName>
    </submittedName>
</protein>
<feature type="transmembrane region" description="Helical" evidence="1">
    <location>
        <begin position="157"/>
        <end position="177"/>
    </location>
</feature>
<feature type="transmembrane region" description="Helical" evidence="1">
    <location>
        <begin position="82"/>
        <end position="100"/>
    </location>
</feature>
<proteinExistence type="predicted"/>
<dbReference type="EMBL" id="AHAM01000015">
    <property type="protein sequence ID" value="EHK59204.1"/>
    <property type="molecule type" value="Genomic_DNA"/>
</dbReference>
<feature type="transmembrane region" description="Helical" evidence="1">
    <location>
        <begin position="302"/>
        <end position="328"/>
    </location>
</feature>
<dbReference type="OrthoDB" id="8168962at2"/>
<feature type="transmembrane region" description="Helical" evidence="1">
    <location>
        <begin position="112"/>
        <end position="136"/>
    </location>
</feature>
<evidence type="ECO:0000313" key="3">
    <source>
        <dbReference type="EMBL" id="EHK59204.1"/>
    </source>
</evidence>
<dbReference type="PATRIC" id="fig|1107882.3.peg.185"/>
<evidence type="ECO:0000313" key="4">
    <source>
        <dbReference type="Proteomes" id="UP000003250"/>
    </source>
</evidence>